<dbReference type="SUPFAM" id="SSF54427">
    <property type="entry name" value="NTF2-like"/>
    <property type="match status" value="1"/>
</dbReference>
<dbReference type="Gene3D" id="3.10.450.50">
    <property type="match status" value="1"/>
</dbReference>
<evidence type="ECO:0000313" key="2">
    <source>
        <dbReference type="EMBL" id="MDG5485543.1"/>
    </source>
</evidence>
<sequence length="184" mass="21205">MSIDEDVRERLARMEDRDEIRECMMRYARGMDRRDRDVLRSAYHDGAVDDHVGFIGEVDDFIDWAFAYHSTQTRYQHYLLNHTAEVDGDEAHAETYYLFVGTDREPANHLTLSGGRYVDRLERRDGRWAIVGRVCVVEWNAESTSFITDEVIAMMAGSMKVATHDTTDPSYDRPLIASRTDASS</sequence>
<evidence type="ECO:0000259" key="1">
    <source>
        <dbReference type="Pfam" id="PF13577"/>
    </source>
</evidence>
<dbReference type="CDD" id="cd00531">
    <property type="entry name" value="NTF2_like"/>
    <property type="match status" value="1"/>
</dbReference>
<dbReference type="Pfam" id="PF13577">
    <property type="entry name" value="SnoaL_4"/>
    <property type="match status" value="1"/>
</dbReference>
<organism evidence="2 3">
    <name type="scientific">Mycolicibacterium gadium</name>
    <name type="common">Mycobacterium gadium</name>
    <dbReference type="NCBI Taxonomy" id="1794"/>
    <lineage>
        <taxon>Bacteria</taxon>
        <taxon>Bacillati</taxon>
        <taxon>Actinomycetota</taxon>
        <taxon>Actinomycetes</taxon>
        <taxon>Mycobacteriales</taxon>
        <taxon>Mycobacteriaceae</taxon>
        <taxon>Mycolicibacterium</taxon>
    </lineage>
</organism>
<keyword evidence="3" id="KW-1185">Reference proteome</keyword>
<dbReference type="InterPro" id="IPR032710">
    <property type="entry name" value="NTF2-like_dom_sf"/>
</dbReference>
<gene>
    <name evidence="2" type="ORF">MNO81_22360</name>
</gene>
<dbReference type="Proteomes" id="UP001154266">
    <property type="component" value="Unassembled WGS sequence"/>
</dbReference>
<dbReference type="InterPro" id="IPR037401">
    <property type="entry name" value="SnoaL-like"/>
</dbReference>
<accession>A0ABT6GUQ6</accession>
<reference evidence="2" key="1">
    <citation type="journal article" date="2023" name="Environ. Microbiol.">
        <title>The 2-methylpropene degradation pathway in Mycobacteriaceae family strains.</title>
        <authorList>
            <person name="Helbich S."/>
            <person name="Barrantes I."/>
            <person name="Dos Anjos Borges L.G."/>
            <person name="Pieper D.H."/>
            <person name="Vainshtein Y."/>
            <person name="Sohn K."/>
            <person name="Engesser K.H."/>
        </authorList>
    </citation>
    <scope>NUCLEOTIDE SEQUENCE</scope>
    <source>
        <strain evidence="2">IBE100</strain>
    </source>
</reference>
<name>A0ABT6GUQ6_MYCGU</name>
<dbReference type="RefSeq" id="WP_278222898.1">
    <property type="nucleotide sequence ID" value="NZ_JAKZMO010000022.1"/>
</dbReference>
<proteinExistence type="predicted"/>
<dbReference type="EMBL" id="JAKZMO010000022">
    <property type="protein sequence ID" value="MDG5485543.1"/>
    <property type="molecule type" value="Genomic_DNA"/>
</dbReference>
<feature type="domain" description="SnoaL-like" evidence="1">
    <location>
        <begin position="13"/>
        <end position="133"/>
    </location>
</feature>
<evidence type="ECO:0000313" key="3">
    <source>
        <dbReference type="Proteomes" id="UP001154266"/>
    </source>
</evidence>
<comment type="caution">
    <text evidence="2">The sequence shown here is derived from an EMBL/GenBank/DDBJ whole genome shotgun (WGS) entry which is preliminary data.</text>
</comment>
<protein>
    <submittedName>
        <fullName evidence="2">Nuclear transport factor 2 family protein</fullName>
    </submittedName>
</protein>